<dbReference type="HOGENOM" id="CLU_2666889_0_0_0"/>
<dbReference type="STRING" id="481448.Minf_1399"/>
<dbReference type="EMBL" id="CP000975">
    <property type="protein sequence ID" value="ACD83453.1"/>
    <property type="molecule type" value="Genomic_DNA"/>
</dbReference>
<dbReference type="AlphaFoldDB" id="B3DVV0"/>
<sequence>MIWRNNPLSRKGLLKESWVLPLEFMIFKKLFHKTIDEILRCSFQLKEITFPFPFFTKIKIKKISKKLFFLLKRFL</sequence>
<name>B3DVV0_METI4</name>
<dbReference type="KEGG" id="min:Minf_1399"/>
<evidence type="ECO:0000313" key="1">
    <source>
        <dbReference type="EMBL" id="ACD83453.1"/>
    </source>
</evidence>
<reference evidence="1 2" key="1">
    <citation type="journal article" date="2008" name="Biol. Direct">
        <title>Complete genome sequence of the extremely acidophilic methanotroph isolate V4, Methylacidiphilum infernorum, a representative of the bacterial phylum Verrucomicrobia.</title>
        <authorList>
            <person name="Hou S."/>
            <person name="Makarova K.S."/>
            <person name="Saw J.H."/>
            <person name="Senin P."/>
            <person name="Ly B.V."/>
            <person name="Zhou Z."/>
            <person name="Ren Y."/>
            <person name="Wang J."/>
            <person name="Galperin M.Y."/>
            <person name="Omelchenko M.V."/>
            <person name="Wolf Y.I."/>
            <person name="Yutin N."/>
            <person name="Koonin E.V."/>
            <person name="Stott M.B."/>
            <person name="Mountain B.W."/>
            <person name="Crowe M.A."/>
            <person name="Smirnova A.V."/>
            <person name="Dunfield P.F."/>
            <person name="Feng L."/>
            <person name="Wang L."/>
            <person name="Alam M."/>
        </authorList>
    </citation>
    <scope>NUCLEOTIDE SEQUENCE [LARGE SCALE GENOMIC DNA]</scope>
    <source>
        <strain evidence="2">Isolate V4</strain>
    </source>
</reference>
<proteinExistence type="predicted"/>
<dbReference type="Proteomes" id="UP000009149">
    <property type="component" value="Chromosome"/>
</dbReference>
<evidence type="ECO:0000313" key="2">
    <source>
        <dbReference type="Proteomes" id="UP000009149"/>
    </source>
</evidence>
<accession>B3DVV0</accession>
<gene>
    <name evidence="1" type="ordered locus">Minf_1399</name>
</gene>
<protein>
    <submittedName>
        <fullName evidence="1">Uncharacterized protein</fullName>
    </submittedName>
</protein>
<organism evidence="1 2">
    <name type="scientific">Methylacidiphilum infernorum (isolate V4)</name>
    <name type="common">Methylokorus infernorum (strain V4)</name>
    <dbReference type="NCBI Taxonomy" id="481448"/>
    <lineage>
        <taxon>Bacteria</taxon>
        <taxon>Pseudomonadati</taxon>
        <taxon>Verrucomicrobiota</taxon>
        <taxon>Methylacidiphilae</taxon>
        <taxon>Methylacidiphilales</taxon>
        <taxon>Methylacidiphilaceae</taxon>
        <taxon>Methylacidiphilum (ex Ratnadevi et al. 2023)</taxon>
    </lineage>
</organism>